<organism evidence="4 5">
    <name type="scientific">Bradyrhizobium daqingense</name>
    <dbReference type="NCBI Taxonomy" id="993502"/>
    <lineage>
        <taxon>Bacteria</taxon>
        <taxon>Pseudomonadati</taxon>
        <taxon>Pseudomonadota</taxon>
        <taxon>Alphaproteobacteria</taxon>
        <taxon>Hyphomicrobiales</taxon>
        <taxon>Nitrobacteraceae</taxon>
        <taxon>Bradyrhizobium</taxon>
    </lineage>
</organism>
<reference evidence="4 5" key="1">
    <citation type="journal article" date="2015" name="Stand. Genomic Sci.">
        <title>Genomic Encyclopedia of Bacterial and Archaeal Type Strains, Phase III: the genomes of soil and plant-associated and newly described type strains.</title>
        <authorList>
            <person name="Whitman W.B."/>
            <person name="Woyke T."/>
            <person name="Klenk H.P."/>
            <person name="Zhou Y."/>
            <person name="Lilburn T.G."/>
            <person name="Beck B.J."/>
            <person name="De Vos P."/>
            <person name="Vandamme P."/>
            <person name="Eisen J.A."/>
            <person name="Garrity G."/>
            <person name="Hugenholtz P."/>
            <person name="Kyrpides N.C."/>
        </authorList>
    </citation>
    <scope>NUCLEOTIDE SEQUENCE [LARGE SCALE GENOMIC DNA]</scope>
    <source>
        <strain evidence="4 5">CGMCC 1.10947</strain>
    </source>
</reference>
<proteinExistence type="inferred from homology"/>
<dbReference type="EMBL" id="VLKL01000001">
    <property type="protein sequence ID" value="TWI11089.1"/>
    <property type="molecule type" value="Genomic_DNA"/>
</dbReference>
<accession>A0A562LTY3</accession>
<comment type="caution">
    <text evidence="4">The sequence shown here is derived from an EMBL/GenBank/DDBJ whole genome shotgun (WGS) entry which is preliminary data.</text>
</comment>
<sequence>MRKIENWNLRGETMKLLSFWDGNRESWGAVVENGIVDLCRALPQYPVLADFVGSDDYARREAIVAAHKPTMALSDVKYLPVIPRPEKIVCAVRNYLDHHNEAVAFGMKREITEFPPIFLRVWRSQVAHNAPVIRPKVSDNFDWEGELAVVIGKGGRHISQADAWSHVAGYSIYNDVSVRDWQRHAQQIASGKNFVGTGPFGPWLVTPDEIGDPTKLKLETRVNGATVQSSDTSMLIFSIPRLIEYCSTIFDLAPGDVIATGTPAGVGFTRKPPIFLKPGDVVEVEIENIGVLSNPVVDEA</sequence>
<protein>
    <submittedName>
        <fullName evidence="4">2-keto-4-pentenoate hydratase/2-oxohepta-3-ene-1,7-dioic acid hydratase in catechol pathway</fullName>
    </submittedName>
</protein>
<dbReference type="GO" id="GO:0016853">
    <property type="term" value="F:isomerase activity"/>
    <property type="evidence" value="ECO:0007669"/>
    <property type="project" value="UniProtKB-ARBA"/>
</dbReference>
<dbReference type="InterPro" id="IPR051121">
    <property type="entry name" value="FAH"/>
</dbReference>
<dbReference type="SUPFAM" id="SSF56529">
    <property type="entry name" value="FAH"/>
    <property type="match status" value="1"/>
</dbReference>
<dbReference type="PANTHER" id="PTHR42796:SF4">
    <property type="entry name" value="FUMARYLACETOACETATE HYDROLASE DOMAIN-CONTAINING PROTEIN 2A"/>
    <property type="match status" value="1"/>
</dbReference>
<keyword evidence="5" id="KW-1185">Reference proteome</keyword>
<evidence type="ECO:0000313" key="4">
    <source>
        <dbReference type="EMBL" id="TWI11089.1"/>
    </source>
</evidence>
<dbReference type="InterPro" id="IPR011234">
    <property type="entry name" value="Fumarylacetoacetase-like_C"/>
</dbReference>
<evidence type="ECO:0000256" key="2">
    <source>
        <dbReference type="ARBA" id="ARBA00022723"/>
    </source>
</evidence>
<dbReference type="Pfam" id="PF01557">
    <property type="entry name" value="FAA_hydrolase"/>
    <property type="match status" value="1"/>
</dbReference>
<dbReference type="PANTHER" id="PTHR42796">
    <property type="entry name" value="FUMARYLACETOACETATE HYDROLASE DOMAIN-CONTAINING PROTEIN 2A-RELATED"/>
    <property type="match status" value="1"/>
</dbReference>
<name>A0A562LTY3_9BRAD</name>
<dbReference type="InterPro" id="IPR036663">
    <property type="entry name" value="Fumarylacetoacetase_C_sf"/>
</dbReference>
<dbReference type="GO" id="GO:0046872">
    <property type="term" value="F:metal ion binding"/>
    <property type="evidence" value="ECO:0007669"/>
    <property type="project" value="UniProtKB-KW"/>
</dbReference>
<evidence type="ECO:0000313" key="5">
    <source>
        <dbReference type="Proteomes" id="UP000317176"/>
    </source>
</evidence>
<keyword evidence="2" id="KW-0479">Metal-binding</keyword>
<gene>
    <name evidence="4" type="ORF">IQ17_00238</name>
</gene>
<comment type="similarity">
    <text evidence="1">Belongs to the FAH family.</text>
</comment>
<dbReference type="AlphaFoldDB" id="A0A562LTY3"/>
<evidence type="ECO:0000256" key="1">
    <source>
        <dbReference type="ARBA" id="ARBA00010211"/>
    </source>
</evidence>
<evidence type="ECO:0000259" key="3">
    <source>
        <dbReference type="Pfam" id="PF01557"/>
    </source>
</evidence>
<dbReference type="GO" id="GO:0019752">
    <property type="term" value="P:carboxylic acid metabolic process"/>
    <property type="evidence" value="ECO:0007669"/>
    <property type="project" value="UniProtKB-ARBA"/>
</dbReference>
<dbReference type="Proteomes" id="UP000317176">
    <property type="component" value="Unassembled WGS sequence"/>
</dbReference>
<dbReference type="Gene3D" id="3.90.850.10">
    <property type="entry name" value="Fumarylacetoacetase-like, C-terminal domain"/>
    <property type="match status" value="1"/>
</dbReference>
<dbReference type="FunFam" id="3.90.850.10:FF:000002">
    <property type="entry name" value="2-hydroxyhepta-2,4-diene-1,7-dioate isomerase"/>
    <property type="match status" value="1"/>
</dbReference>
<feature type="domain" description="Fumarylacetoacetase-like C-terminal" evidence="3">
    <location>
        <begin position="87"/>
        <end position="297"/>
    </location>
</feature>